<evidence type="ECO:0000313" key="1">
    <source>
        <dbReference type="EMBL" id="RAL22527.1"/>
    </source>
</evidence>
<dbReference type="EMBL" id="QJKK01000009">
    <property type="protein sequence ID" value="RAL22527.1"/>
    <property type="molecule type" value="Genomic_DNA"/>
</dbReference>
<name>A0A364K295_9BACL</name>
<dbReference type="InterPro" id="IPR025681">
    <property type="entry name" value="COOH-NH2_lig"/>
</dbReference>
<reference evidence="1 2" key="1">
    <citation type="submission" date="2018-06" db="EMBL/GenBank/DDBJ databases">
        <title>Thermoflavimicrobium daqus sp. nov., a thermophilic microbe isolated from Moutai-flavour Daqu.</title>
        <authorList>
            <person name="Wang X."/>
            <person name="Zhou H."/>
        </authorList>
    </citation>
    <scope>NUCLEOTIDE SEQUENCE [LARGE SCALE GENOMIC DNA]</scope>
    <source>
        <strain evidence="1 2">FBKL4.011</strain>
    </source>
</reference>
<dbReference type="OrthoDB" id="2078085at2"/>
<protein>
    <recommendedName>
        <fullName evidence="3">PhiEco32-like amidoligase-type 2 protein</fullName>
    </recommendedName>
</protein>
<dbReference type="AlphaFoldDB" id="A0A364K295"/>
<accession>A0A364K295</accession>
<proteinExistence type="predicted"/>
<dbReference type="RefSeq" id="WP_113659770.1">
    <property type="nucleotide sequence ID" value="NZ_KZ845671.1"/>
</dbReference>
<dbReference type="Proteomes" id="UP000251213">
    <property type="component" value="Unassembled WGS sequence"/>
</dbReference>
<sequence length="463" mass="53458">MGAVTLPSIPIYNEDRLREVIITKERRLASTIQLEAPELSLVSKSMLILNQPEHVDRLRDVKQRDELLELHGVSLYKHTRTLREYILCVFQTHVITIYRSKQQSVWTPSIKKPRRLSYQRVPTHDSSKEVKKVQMLAIRAIYALGLDYGVVICGVGAGRHLGIMKVIPHPQLNDEMEAAYIRAVGEYTKLIATPTTLIDRIVLGADPEFVMLSKKGNLLIASRYFPRNGKVGYDAIWIGQNRSNKPVAEIRPSPSTDPQVLVVRIYQSLYYAAKKMEHISSKWLAGSMPYQGFPLGGHIHFSGIQPNFKMLRAFDNYLALPFVIVEDTQSSRKRRPQYGFLGDFRFQEHGGFEYRTLPSWLVSPTLTKGVFALAKLIAAHYDQLQLDPLSDPEVQKAYYAGEKETLRKWFEVLWADLERLDNYERYKKFLDGFYRFIVSGNSWSETRDIRRYWRVPPFTLKKS</sequence>
<organism evidence="1 2">
    <name type="scientific">Thermoflavimicrobium daqui</name>
    <dbReference type="NCBI Taxonomy" id="2137476"/>
    <lineage>
        <taxon>Bacteria</taxon>
        <taxon>Bacillati</taxon>
        <taxon>Bacillota</taxon>
        <taxon>Bacilli</taxon>
        <taxon>Bacillales</taxon>
        <taxon>Thermoactinomycetaceae</taxon>
        <taxon>Thermoflavimicrobium</taxon>
    </lineage>
</organism>
<evidence type="ECO:0008006" key="3">
    <source>
        <dbReference type="Google" id="ProtNLM"/>
    </source>
</evidence>
<evidence type="ECO:0000313" key="2">
    <source>
        <dbReference type="Proteomes" id="UP000251213"/>
    </source>
</evidence>
<keyword evidence="2" id="KW-1185">Reference proteome</keyword>
<comment type="caution">
    <text evidence="1">The sequence shown here is derived from an EMBL/GenBank/DDBJ whole genome shotgun (WGS) entry which is preliminary data.</text>
</comment>
<reference evidence="1 2" key="2">
    <citation type="submission" date="2018-06" db="EMBL/GenBank/DDBJ databases">
        <authorList>
            <person name="Zhirakovskaya E."/>
        </authorList>
    </citation>
    <scope>NUCLEOTIDE SEQUENCE [LARGE SCALE GENOMIC DNA]</scope>
    <source>
        <strain evidence="1 2">FBKL4.011</strain>
    </source>
</reference>
<gene>
    <name evidence="1" type="ORF">DL897_14035</name>
</gene>
<dbReference type="Pfam" id="PF14395">
    <property type="entry name" value="COOH-NH2_lig"/>
    <property type="match status" value="1"/>
</dbReference>